<dbReference type="GO" id="GO:0004674">
    <property type="term" value="F:protein serine/threonine kinase activity"/>
    <property type="evidence" value="ECO:0007669"/>
    <property type="project" value="TreeGrafter"/>
</dbReference>
<dbReference type="PIRSF" id="PIRSF000654">
    <property type="entry name" value="Integrin-linked_kinase"/>
    <property type="match status" value="1"/>
</dbReference>
<dbReference type="SUPFAM" id="SSF56112">
    <property type="entry name" value="Protein kinase-like (PK-like)"/>
    <property type="match status" value="1"/>
</dbReference>
<organism evidence="2 3">
    <name type="scientific">Jaapia argillacea MUCL 33604</name>
    <dbReference type="NCBI Taxonomy" id="933084"/>
    <lineage>
        <taxon>Eukaryota</taxon>
        <taxon>Fungi</taxon>
        <taxon>Dikarya</taxon>
        <taxon>Basidiomycota</taxon>
        <taxon>Agaricomycotina</taxon>
        <taxon>Agaricomycetes</taxon>
        <taxon>Agaricomycetidae</taxon>
        <taxon>Jaapiales</taxon>
        <taxon>Jaapiaceae</taxon>
        <taxon>Jaapia</taxon>
    </lineage>
</organism>
<dbReference type="InterPro" id="IPR001245">
    <property type="entry name" value="Ser-Thr/Tyr_kinase_cat_dom"/>
</dbReference>
<name>A0A067PGG0_9AGAM</name>
<dbReference type="InterPro" id="IPR011009">
    <property type="entry name" value="Kinase-like_dom_sf"/>
</dbReference>
<dbReference type="PANTHER" id="PTHR44329:SF214">
    <property type="entry name" value="PROTEIN KINASE DOMAIN-CONTAINING PROTEIN"/>
    <property type="match status" value="1"/>
</dbReference>
<protein>
    <recommendedName>
        <fullName evidence="1">Protein kinase domain-containing protein</fullName>
    </recommendedName>
</protein>
<dbReference type="InterPro" id="IPR008271">
    <property type="entry name" value="Ser/Thr_kinase_AS"/>
</dbReference>
<dbReference type="AlphaFoldDB" id="A0A067PGG0"/>
<dbReference type="Pfam" id="PF07714">
    <property type="entry name" value="PK_Tyr_Ser-Thr"/>
    <property type="match status" value="1"/>
</dbReference>
<dbReference type="GO" id="GO:0005524">
    <property type="term" value="F:ATP binding"/>
    <property type="evidence" value="ECO:0007669"/>
    <property type="project" value="InterPro"/>
</dbReference>
<gene>
    <name evidence="2" type="ORF">JAAARDRAFT_143262</name>
</gene>
<dbReference type="InterPro" id="IPR051681">
    <property type="entry name" value="Ser/Thr_Kinases-Pseudokinases"/>
</dbReference>
<evidence type="ECO:0000313" key="3">
    <source>
        <dbReference type="Proteomes" id="UP000027265"/>
    </source>
</evidence>
<feature type="domain" description="Protein kinase" evidence="1">
    <location>
        <begin position="1"/>
        <end position="229"/>
    </location>
</feature>
<dbReference type="InParanoid" id="A0A067PGG0"/>
<dbReference type="OrthoDB" id="10261027at2759"/>
<dbReference type="Proteomes" id="UP000027265">
    <property type="component" value="Unassembled WGS sequence"/>
</dbReference>
<proteinExistence type="predicted"/>
<dbReference type="Gene3D" id="1.10.510.10">
    <property type="entry name" value="Transferase(Phosphotransferase) domain 1"/>
    <property type="match status" value="1"/>
</dbReference>
<sequence>MFRREAKIWSRQRHPYILPFLGFARFGELRLFLISPWASRGNCIQYLEANPSASRLRIASQVADALEYLHDGQAPSGYVHGDLKGDNVLISDEGDALLCDFGLTRCVEGIASMTRTPTGISALGHIRFAAPELFEVDRPTLQSDVFAFGCLVIQIFTGHRPYRDLTEPQVMRAIMTGVKPVRPVEPSVVAAGLNDSLWELVDNCLDHQATLRPCMAEVAQRLKVDQAHIENRGN</sequence>
<dbReference type="PANTHER" id="PTHR44329">
    <property type="entry name" value="SERINE/THREONINE-PROTEIN KINASE TNNI3K-RELATED"/>
    <property type="match status" value="1"/>
</dbReference>
<dbReference type="PROSITE" id="PS00108">
    <property type="entry name" value="PROTEIN_KINASE_ST"/>
    <property type="match status" value="1"/>
</dbReference>
<dbReference type="STRING" id="933084.A0A067PGG0"/>
<accession>A0A067PGG0</accession>
<reference evidence="3" key="1">
    <citation type="journal article" date="2014" name="Proc. Natl. Acad. Sci. U.S.A.">
        <title>Extensive sampling of basidiomycete genomes demonstrates inadequacy of the white-rot/brown-rot paradigm for wood decay fungi.</title>
        <authorList>
            <person name="Riley R."/>
            <person name="Salamov A.A."/>
            <person name="Brown D.W."/>
            <person name="Nagy L.G."/>
            <person name="Floudas D."/>
            <person name="Held B.W."/>
            <person name="Levasseur A."/>
            <person name="Lombard V."/>
            <person name="Morin E."/>
            <person name="Otillar R."/>
            <person name="Lindquist E.A."/>
            <person name="Sun H."/>
            <person name="LaButti K.M."/>
            <person name="Schmutz J."/>
            <person name="Jabbour D."/>
            <person name="Luo H."/>
            <person name="Baker S.E."/>
            <person name="Pisabarro A.G."/>
            <person name="Walton J.D."/>
            <person name="Blanchette R.A."/>
            <person name="Henrissat B."/>
            <person name="Martin F."/>
            <person name="Cullen D."/>
            <person name="Hibbett D.S."/>
            <person name="Grigoriev I.V."/>
        </authorList>
    </citation>
    <scope>NUCLEOTIDE SEQUENCE [LARGE SCALE GENOMIC DNA]</scope>
    <source>
        <strain evidence="3">MUCL 33604</strain>
    </source>
</reference>
<dbReference type="HOGENOM" id="CLU_000288_7_18_1"/>
<evidence type="ECO:0000313" key="2">
    <source>
        <dbReference type="EMBL" id="KDQ49561.1"/>
    </source>
</evidence>
<keyword evidence="3" id="KW-1185">Reference proteome</keyword>
<evidence type="ECO:0000259" key="1">
    <source>
        <dbReference type="PROSITE" id="PS50011"/>
    </source>
</evidence>
<dbReference type="InterPro" id="IPR000719">
    <property type="entry name" value="Prot_kinase_dom"/>
</dbReference>
<dbReference type="SMART" id="SM00220">
    <property type="entry name" value="S_TKc"/>
    <property type="match status" value="1"/>
</dbReference>
<dbReference type="PROSITE" id="PS50011">
    <property type="entry name" value="PROTEIN_KINASE_DOM"/>
    <property type="match status" value="1"/>
</dbReference>
<dbReference type="EMBL" id="KL197780">
    <property type="protein sequence ID" value="KDQ49561.1"/>
    <property type="molecule type" value="Genomic_DNA"/>
</dbReference>